<protein>
    <submittedName>
        <fullName evidence="2">Uncharacterized protein</fullName>
    </submittedName>
</protein>
<sequence>MSQCHSPAQPTTHSVLYMLKVPCIVPIPAHILAVCKHFQDMQAERSPGGTALKHFSPRNPAGKEGDTQVLEYPGLNVEPWCGLGWTVDKAFEAGEPEMPGEMRLDVWALWCGTGPLQMSPGGSKLDREAASGGQESAAV</sequence>
<accession>A0A2P5HIC2</accession>
<feature type="region of interest" description="Disordered" evidence="1">
    <location>
        <begin position="119"/>
        <end position="139"/>
    </location>
</feature>
<reference evidence="2" key="1">
    <citation type="submission" date="2017-09" db="EMBL/GenBank/DDBJ databases">
        <title>Polyketide synthases of a Diaporthe helianthi virulent isolate.</title>
        <authorList>
            <person name="Baroncelli R."/>
        </authorList>
    </citation>
    <scope>NUCLEOTIDE SEQUENCE [LARGE SCALE GENOMIC DNA]</scope>
    <source>
        <strain evidence="2">7/96</strain>
    </source>
</reference>
<dbReference type="EMBL" id="MAVT02001870">
    <property type="protein sequence ID" value="POS69992.1"/>
    <property type="molecule type" value="Genomic_DNA"/>
</dbReference>
<keyword evidence="3" id="KW-1185">Reference proteome</keyword>
<comment type="caution">
    <text evidence="2">The sequence shown here is derived from an EMBL/GenBank/DDBJ whole genome shotgun (WGS) entry which is preliminary data.</text>
</comment>
<dbReference type="Proteomes" id="UP000094444">
    <property type="component" value="Unassembled WGS sequence"/>
</dbReference>
<proteinExistence type="predicted"/>
<gene>
    <name evidence="2" type="ORF">DHEL01_v211614</name>
</gene>
<evidence type="ECO:0000313" key="2">
    <source>
        <dbReference type="EMBL" id="POS69992.1"/>
    </source>
</evidence>
<name>A0A2P5HIC2_DIAHE</name>
<evidence type="ECO:0000256" key="1">
    <source>
        <dbReference type="SAM" id="MobiDB-lite"/>
    </source>
</evidence>
<evidence type="ECO:0000313" key="3">
    <source>
        <dbReference type="Proteomes" id="UP000094444"/>
    </source>
</evidence>
<dbReference type="InParanoid" id="A0A2P5HIC2"/>
<organism evidence="2 3">
    <name type="scientific">Diaporthe helianthi</name>
    <dbReference type="NCBI Taxonomy" id="158607"/>
    <lineage>
        <taxon>Eukaryota</taxon>
        <taxon>Fungi</taxon>
        <taxon>Dikarya</taxon>
        <taxon>Ascomycota</taxon>
        <taxon>Pezizomycotina</taxon>
        <taxon>Sordariomycetes</taxon>
        <taxon>Sordariomycetidae</taxon>
        <taxon>Diaporthales</taxon>
        <taxon>Diaporthaceae</taxon>
        <taxon>Diaporthe</taxon>
    </lineage>
</organism>
<dbReference type="AlphaFoldDB" id="A0A2P5HIC2"/>
<feature type="region of interest" description="Disordered" evidence="1">
    <location>
        <begin position="46"/>
        <end position="67"/>
    </location>
</feature>